<accession>A0ACC0WPE9</accession>
<protein>
    <submittedName>
        <fullName evidence="1">Uncharacterized protein</fullName>
    </submittedName>
</protein>
<reference evidence="1 2" key="1">
    <citation type="journal article" date="2022" name="bioRxiv">
        <title>The genome of the oomycete Peronosclerospora sorghi, a cosmopolitan pathogen of maize and sorghum, is inflated with dispersed pseudogenes.</title>
        <authorList>
            <person name="Fletcher K."/>
            <person name="Martin F."/>
            <person name="Isakeit T."/>
            <person name="Cavanaugh K."/>
            <person name="Magill C."/>
            <person name="Michelmore R."/>
        </authorList>
    </citation>
    <scope>NUCLEOTIDE SEQUENCE [LARGE SCALE GENOMIC DNA]</scope>
    <source>
        <strain evidence="1">P6</strain>
    </source>
</reference>
<gene>
    <name evidence="1" type="ORF">PsorP6_001030</name>
</gene>
<name>A0ACC0WPE9_9STRA</name>
<dbReference type="EMBL" id="CM047580">
    <property type="protein sequence ID" value="KAI9920740.1"/>
    <property type="molecule type" value="Genomic_DNA"/>
</dbReference>
<sequence length="158" mass="17948">MRRETNEIALRSTQVPKSHGFHHKNKKGKFFMKMFIIGHKRQDCRNGQDKKTIPDELAFTVSNQRSEGWLLDSGASIHMCPSKNEVAELEILKNTINITIANGSEVLAMGIGTVRVMLKNETIKIEELLFVPDLDRRLLSIPALSRKGLQVLFTKNTF</sequence>
<proteinExistence type="predicted"/>
<comment type="caution">
    <text evidence="1">The sequence shown here is derived from an EMBL/GenBank/DDBJ whole genome shotgun (WGS) entry which is preliminary data.</text>
</comment>
<dbReference type="Proteomes" id="UP001163321">
    <property type="component" value="Chromosome 1"/>
</dbReference>
<evidence type="ECO:0000313" key="1">
    <source>
        <dbReference type="EMBL" id="KAI9920740.1"/>
    </source>
</evidence>
<organism evidence="1 2">
    <name type="scientific">Peronosclerospora sorghi</name>
    <dbReference type="NCBI Taxonomy" id="230839"/>
    <lineage>
        <taxon>Eukaryota</taxon>
        <taxon>Sar</taxon>
        <taxon>Stramenopiles</taxon>
        <taxon>Oomycota</taxon>
        <taxon>Peronosporomycetes</taxon>
        <taxon>Peronosporales</taxon>
        <taxon>Peronosporaceae</taxon>
        <taxon>Peronosclerospora</taxon>
    </lineage>
</organism>
<evidence type="ECO:0000313" key="2">
    <source>
        <dbReference type="Proteomes" id="UP001163321"/>
    </source>
</evidence>
<keyword evidence="2" id="KW-1185">Reference proteome</keyword>